<dbReference type="KEGG" id="lse:F1C12_20160"/>
<dbReference type="EMBL" id="CP043641">
    <property type="protein sequence ID" value="QNE37199.1"/>
    <property type="molecule type" value="Genomic_DNA"/>
</dbReference>
<reference evidence="3" key="1">
    <citation type="submission" date="2019-09" db="EMBL/GenBank/DDBJ databases">
        <title>Antimicrobial potential of Antarctic Bacteria.</title>
        <authorList>
            <person name="Benaud N."/>
            <person name="Edwards R.J."/>
            <person name="Ferrari B.C."/>
        </authorList>
    </citation>
    <scope>NUCLEOTIDE SEQUENCE [LARGE SCALE GENOMIC DNA]</scope>
    <source>
        <strain evidence="3">INR9</strain>
    </source>
</reference>
<name>A0A7G6YFD4_9MICO</name>
<keyword evidence="1" id="KW-0472">Membrane</keyword>
<organism evidence="2 3">
    <name type="scientific">Leifsonia shinshuensis</name>
    <dbReference type="NCBI Taxonomy" id="150026"/>
    <lineage>
        <taxon>Bacteria</taxon>
        <taxon>Bacillati</taxon>
        <taxon>Actinomycetota</taxon>
        <taxon>Actinomycetes</taxon>
        <taxon>Micrococcales</taxon>
        <taxon>Microbacteriaceae</taxon>
        <taxon>Leifsonia</taxon>
    </lineage>
</organism>
<feature type="transmembrane region" description="Helical" evidence="1">
    <location>
        <begin position="20"/>
        <end position="53"/>
    </location>
</feature>
<accession>A0A7G6YFD4</accession>
<proteinExistence type="predicted"/>
<evidence type="ECO:0000256" key="1">
    <source>
        <dbReference type="SAM" id="Phobius"/>
    </source>
</evidence>
<evidence type="ECO:0000313" key="3">
    <source>
        <dbReference type="Proteomes" id="UP000515511"/>
    </source>
</evidence>
<keyword evidence="1" id="KW-1133">Transmembrane helix</keyword>
<evidence type="ECO:0000313" key="2">
    <source>
        <dbReference type="EMBL" id="QNE37199.1"/>
    </source>
</evidence>
<dbReference type="RefSeq" id="WP_185276607.1">
    <property type="nucleotide sequence ID" value="NZ_CP043641.1"/>
</dbReference>
<sequence length="188" mass="19967">MGDQQFYGRDRNTEWRRPLIVASIVVGSVLALGMVAVVVFAVVVAVGIFHPFASNAAEARIKPFDAALVEAGGTELCSNGDAGYGWDNAVPWSTAYYLVPESVAVSDDLRRTAADQGYTVTPMGPEDPEGPAPAESFGSGEGLRISIYRNADVPLYCSDVAHYGDPHHVEGNDAIVEVSVSLPSRLPD</sequence>
<protein>
    <submittedName>
        <fullName evidence="2">Uncharacterized protein</fullName>
    </submittedName>
</protein>
<dbReference type="Proteomes" id="UP000515511">
    <property type="component" value="Chromosome"/>
</dbReference>
<keyword evidence="1" id="KW-0812">Transmembrane</keyword>
<gene>
    <name evidence="2" type="ORF">F1C12_20160</name>
</gene>
<dbReference type="AlphaFoldDB" id="A0A7G6YFD4"/>